<dbReference type="Proteomes" id="UP000319980">
    <property type="component" value="Unassembled WGS sequence"/>
</dbReference>
<dbReference type="EMBL" id="VOHK01000005">
    <property type="protein sequence ID" value="TWT19427.1"/>
    <property type="molecule type" value="Genomic_DNA"/>
</dbReference>
<evidence type="ECO:0008006" key="3">
    <source>
        <dbReference type="Google" id="ProtNLM"/>
    </source>
</evidence>
<name>A0A5C5U0L3_9GAMM</name>
<evidence type="ECO:0000313" key="1">
    <source>
        <dbReference type="EMBL" id="TWT19427.1"/>
    </source>
</evidence>
<protein>
    <recommendedName>
        <fullName evidence="3">RiboL-PSP-HEPN domain-containing protein</fullName>
    </recommendedName>
</protein>
<sequence>MLRPEDSTYSVPRFLSFIDLAYLLEAAQAADAHLAAKLPNGATQEDKDAIGNLNATRQSLLRAVFIASYSIVEQNLDELVAMERSKSDIQLSPSDLRDRGIKRSLTYATKVLGKSIDLNATYWKDLFLVQDLRNHLVHYGPDFADTKDHGDKFKKFANSGYVTLRPMICFTIPQIEHLFGLYMKCVDDFSK</sequence>
<dbReference type="OrthoDB" id="7062306at2"/>
<evidence type="ECO:0000313" key="2">
    <source>
        <dbReference type="Proteomes" id="UP000319980"/>
    </source>
</evidence>
<organism evidence="1 2">
    <name type="scientific">Luteimonas marina</name>
    <dbReference type="NCBI Taxonomy" id="488485"/>
    <lineage>
        <taxon>Bacteria</taxon>
        <taxon>Pseudomonadati</taxon>
        <taxon>Pseudomonadota</taxon>
        <taxon>Gammaproteobacteria</taxon>
        <taxon>Lysobacterales</taxon>
        <taxon>Lysobacteraceae</taxon>
        <taxon>Luteimonas</taxon>
    </lineage>
</organism>
<gene>
    <name evidence="1" type="ORF">FQY83_13865</name>
</gene>
<comment type="caution">
    <text evidence="1">The sequence shown here is derived from an EMBL/GenBank/DDBJ whole genome shotgun (WGS) entry which is preliminary data.</text>
</comment>
<dbReference type="RefSeq" id="WP_146388544.1">
    <property type="nucleotide sequence ID" value="NZ_VOHK01000005.1"/>
</dbReference>
<dbReference type="AlphaFoldDB" id="A0A5C5U0L3"/>
<keyword evidence="2" id="KW-1185">Reference proteome</keyword>
<proteinExistence type="predicted"/>
<accession>A0A5C5U0L3</accession>
<reference evidence="1 2" key="1">
    <citation type="journal article" date="2008" name="Int. J. Syst. Evol. Microbiol.">
        <title>Luteimonas marina sp. nov., isolated from seawater.</title>
        <authorList>
            <person name="Baik K.S."/>
            <person name="Park S.C."/>
            <person name="Kim M.S."/>
            <person name="Kim E.M."/>
            <person name="Park C."/>
            <person name="Chun J."/>
            <person name="Seong C.N."/>
        </authorList>
    </citation>
    <scope>NUCLEOTIDE SEQUENCE [LARGE SCALE GENOMIC DNA]</scope>
    <source>
        <strain evidence="1 2">FR1330</strain>
    </source>
</reference>